<evidence type="ECO:0000256" key="1">
    <source>
        <dbReference type="SAM" id="MobiDB-lite"/>
    </source>
</evidence>
<dbReference type="AlphaFoldDB" id="A0AAD2GXS0"/>
<gene>
    <name evidence="2" type="ORF">MYCIT1_LOCUS7506</name>
</gene>
<organism evidence="2 3">
    <name type="scientific">Mycena citricolor</name>
    <dbReference type="NCBI Taxonomy" id="2018698"/>
    <lineage>
        <taxon>Eukaryota</taxon>
        <taxon>Fungi</taxon>
        <taxon>Dikarya</taxon>
        <taxon>Basidiomycota</taxon>
        <taxon>Agaricomycotina</taxon>
        <taxon>Agaricomycetes</taxon>
        <taxon>Agaricomycetidae</taxon>
        <taxon>Agaricales</taxon>
        <taxon>Marasmiineae</taxon>
        <taxon>Mycenaceae</taxon>
        <taxon>Mycena</taxon>
    </lineage>
</organism>
<keyword evidence="3" id="KW-1185">Reference proteome</keyword>
<dbReference type="EMBL" id="CAVNYO010000105">
    <property type="protein sequence ID" value="CAK5266039.1"/>
    <property type="molecule type" value="Genomic_DNA"/>
</dbReference>
<protein>
    <submittedName>
        <fullName evidence="2">Uncharacterized protein</fullName>
    </submittedName>
</protein>
<evidence type="ECO:0000313" key="2">
    <source>
        <dbReference type="EMBL" id="CAK5266039.1"/>
    </source>
</evidence>
<comment type="caution">
    <text evidence="2">The sequence shown here is derived from an EMBL/GenBank/DDBJ whole genome shotgun (WGS) entry which is preliminary data.</text>
</comment>
<reference evidence="2" key="1">
    <citation type="submission" date="2023-11" db="EMBL/GenBank/DDBJ databases">
        <authorList>
            <person name="De Vega J J."/>
            <person name="De Vega J J."/>
        </authorList>
    </citation>
    <scope>NUCLEOTIDE SEQUENCE</scope>
</reference>
<dbReference type="Proteomes" id="UP001295794">
    <property type="component" value="Unassembled WGS sequence"/>
</dbReference>
<proteinExistence type="predicted"/>
<accession>A0AAD2GXS0</accession>
<evidence type="ECO:0000313" key="3">
    <source>
        <dbReference type="Proteomes" id="UP001295794"/>
    </source>
</evidence>
<feature type="compositionally biased region" description="Basic and acidic residues" evidence="1">
    <location>
        <begin position="55"/>
        <end position="66"/>
    </location>
</feature>
<feature type="region of interest" description="Disordered" evidence="1">
    <location>
        <begin position="55"/>
        <end position="77"/>
    </location>
</feature>
<name>A0AAD2GXS0_9AGAR</name>
<sequence length="136" mass="15108">MLICRHDLYPCRALRSQASDNVWVIVGGGESRCPVSNWCMPSLSAESVIGVVEREAQSGASPEHDRGARRHKTEVETISSATRSRDHVCCANIRIEILGINCWGRTTSSTDMAPDPPAVHRPWCTAIPERHEQFLQ</sequence>